<dbReference type="GO" id="GO:0012505">
    <property type="term" value="C:endomembrane system"/>
    <property type="evidence" value="ECO:0007669"/>
    <property type="project" value="TreeGrafter"/>
</dbReference>
<accession>A0A326UD54</accession>
<dbReference type="SUPFAM" id="SSF75304">
    <property type="entry name" value="Amidase signature (AS) enzymes"/>
    <property type="match status" value="1"/>
</dbReference>
<dbReference type="PANTHER" id="PTHR43372">
    <property type="entry name" value="FATTY-ACID AMIDE HYDROLASE"/>
    <property type="match status" value="1"/>
</dbReference>
<feature type="domain" description="Amidase" evidence="1">
    <location>
        <begin position="24"/>
        <end position="461"/>
    </location>
</feature>
<dbReference type="InterPro" id="IPR036928">
    <property type="entry name" value="AS_sf"/>
</dbReference>
<dbReference type="InterPro" id="IPR052739">
    <property type="entry name" value="FAAH2"/>
</dbReference>
<dbReference type="Gene3D" id="3.90.1300.10">
    <property type="entry name" value="Amidase signature (AS) domain"/>
    <property type="match status" value="1"/>
</dbReference>
<protein>
    <submittedName>
        <fullName evidence="2">Amidase</fullName>
    </submittedName>
</protein>
<evidence type="ECO:0000259" key="1">
    <source>
        <dbReference type="Pfam" id="PF01425"/>
    </source>
</evidence>
<dbReference type="EMBL" id="QKUF01000002">
    <property type="protein sequence ID" value="PZW34435.1"/>
    <property type="molecule type" value="Genomic_DNA"/>
</dbReference>
<evidence type="ECO:0000313" key="2">
    <source>
        <dbReference type="EMBL" id="PZW34435.1"/>
    </source>
</evidence>
<keyword evidence="3" id="KW-1185">Reference proteome</keyword>
<dbReference type="AlphaFoldDB" id="A0A326UD54"/>
<dbReference type="InterPro" id="IPR023631">
    <property type="entry name" value="Amidase_dom"/>
</dbReference>
<name>A0A326UD54_THEHA</name>
<dbReference type="OrthoDB" id="9811471at2"/>
<comment type="caution">
    <text evidence="2">The sequence shown here is derived from an EMBL/GenBank/DDBJ whole genome shotgun (WGS) entry which is preliminary data.</text>
</comment>
<evidence type="ECO:0000313" key="3">
    <source>
        <dbReference type="Proteomes" id="UP000248806"/>
    </source>
</evidence>
<dbReference type="Pfam" id="PF01425">
    <property type="entry name" value="Amidase"/>
    <property type="match status" value="1"/>
</dbReference>
<dbReference type="Proteomes" id="UP000248806">
    <property type="component" value="Unassembled WGS sequence"/>
</dbReference>
<proteinExistence type="predicted"/>
<reference evidence="2 3" key="1">
    <citation type="submission" date="2018-06" db="EMBL/GenBank/DDBJ databases">
        <title>Genomic Encyclopedia of Archaeal and Bacterial Type Strains, Phase II (KMG-II): from individual species to whole genera.</title>
        <authorList>
            <person name="Goeker M."/>
        </authorList>
    </citation>
    <scope>NUCLEOTIDE SEQUENCE [LARGE SCALE GENOMIC DNA]</scope>
    <source>
        <strain evidence="2 3">ATCC BAA-1881</strain>
    </source>
</reference>
<gene>
    <name evidence="2" type="ORF">EI42_01272</name>
</gene>
<dbReference type="PANTHER" id="PTHR43372:SF4">
    <property type="entry name" value="FATTY-ACID AMIDE HYDROLASE 2"/>
    <property type="match status" value="1"/>
</dbReference>
<sequence>MIDPFSTATTLLQLLQQRRVSSVELLQFYLERIKRYNTKINAIVIPNEEQAYQQATAADQAYARDEKSGALQGLPLTLKDCIEVAGMRTTAGDLDKEQYVSTQTGPAAQRILDAGAVLLGKTNVPPGLSDWQANNMLFGRSNNPWDQNRTPGGSTGGGAAAVAAGLTPLEFGTDIAGSIRVPAAFCGLYGHRPSETAVPRYGRKPGIPLPNPASVFGVQGPLARSAADLQLALDVIAAPVIGEDVAWKLSLPAARQNRLADFRVAILPFVDWLPVDEHIVTALAELEERLRQQGAMVRRVQPDGFNLREYTETYITMLSVFMYAEKEQEQREHIIAQMRQSTDPFTAAKLAGIQATAGQFLALHTRREQYRALFRDFFQQWDILLTPVTIVPAFKHQGIETPPYLRTLPVNRETVPYEFLEIYPGVATLIGHPATAFPYGKTPHGLPIGLQAIGPYLEDRTAITFASLLEQAFGGFTAPPGFLD</sequence>
<dbReference type="RefSeq" id="WP_111319977.1">
    <property type="nucleotide sequence ID" value="NZ_BIFX01000001.1"/>
</dbReference>
<organism evidence="2 3">
    <name type="scientific">Thermosporothrix hazakensis</name>
    <dbReference type="NCBI Taxonomy" id="644383"/>
    <lineage>
        <taxon>Bacteria</taxon>
        <taxon>Bacillati</taxon>
        <taxon>Chloroflexota</taxon>
        <taxon>Ktedonobacteria</taxon>
        <taxon>Ktedonobacterales</taxon>
        <taxon>Thermosporotrichaceae</taxon>
        <taxon>Thermosporothrix</taxon>
    </lineage>
</organism>